<dbReference type="EMBL" id="JAPJDZ010000301">
    <property type="protein sequence ID" value="MDP5138783.1"/>
    <property type="molecule type" value="Genomic_DNA"/>
</dbReference>
<name>A0ABT9I6S1_9GAMM</name>
<gene>
    <name evidence="1" type="ORF">ORJ04_22820</name>
</gene>
<organism evidence="1 2">
    <name type="scientific">Rheinheimera baltica</name>
    <dbReference type="NCBI Taxonomy" id="67576"/>
    <lineage>
        <taxon>Bacteria</taxon>
        <taxon>Pseudomonadati</taxon>
        <taxon>Pseudomonadota</taxon>
        <taxon>Gammaproteobacteria</taxon>
        <taxon>Chromatiales</taxon>
        <taxon>Chromatiaceae</taxon>
        <taxon>Rheinheimera</taxon>
    </lineage>
</organism>
<keyword evidence="2" id="KW-1185">Reference proteome</keyword>
<protein>
    <submittedName>
        <fullName evidence="1">Uncharacterized protein</fullName>
    </submittedName>
</protein>
<sequence>MKYGVRLIGENFELELDGKIDNYGFITTRFVKAKNNEEAELKAVELVKSDQRLNEALIKNRSYEPMVYLEEIWEEKWWKRLGGHGYGFYPMASET</sequence>
<dbReference type="RefSeq" id="WP_305977875.1">
    <property type="nucleotide sequence ID" value="NZ_JAPJDZ010000301.1"/>
</dbReference>
<comment type="caution">
    <text evidence="1">The sequence shown here is derived from an EMBL/GenBank/DDBJ whole genome shotgun (WGS) entry which is preliminary data.</text>
</comment>
<evidence type="ECO:0000313" key="1">
    <source>
        <dbReference type="EMBL" id="MDP5138783.1"/>
    </source>
</evidence>
<dbReference type="Proteomes" id="UP001231109">
    <property type="component" value="Unassembled WGS sequence"/>
</dbReference>
<evidence type="ECO:0000313" key="2">
    <source>
        <dbReference type="Proteomes" id="UP001231109"/>
    </source>
</evidence>
<proteinExistence type="predicted"/>
<reference evidence="1 2" key="1">
    <citation type="submission" date="2022-11" db="EMBL/GenBank/DDBJ databases">
        <title>Viruses from the air-sea interface of a natural surface slick.</title>
        <authorList>
            <person name="Rahlff J."/>
            <person name="Holmfeldt K."/>
        </authorList>
    </citation>
    <scope>NUCLEOTIDE SEQUENCE [LARGE SCALE GENOMIC DNA]</scope>
    <source>
        <strain evidence="1 2">SMS4</strain>
    </source>
</reference>
<accession>A0ABT9I6S1</accession>